<evidence type="ECO:0000256" key="1">
    <source>
        <dbReference type="SAM" id="MobiDB-lite"/>
    </source>
</evidence>
<evidence type="ECO:0000313" key="3">
    <source>
        <dbReference type="EMBL" id="KIE10774.1"/>
    </source>
</evidence>
<dbReference type="Proteomes" id="UP000029738">
    <property type="component" value="Unassembled WGS sequence"/>
</dbReference>
<protein>
    <submittedName>
        <fullName evidence="3">Uncharacterized protein</fullName>
    </submittedName>
</protein>
<dbReference type="AlphaFoldDB" id="A0A0C1QZ54"/>
<gene>
    <name evidence="3" type="ORF">DA73_0220015</name>
    <name evidence="2" type="ORF">DA73_0400015840</name>
</gene>
<reference evidence="2" key="2">
    <citation type="submission" date="2019-11" db="EMBL/GenBank/DDBJ databases">
        <title>Improved Assembly of Tolypothrix boutellei genome.</title>
        <authorList>
            <person name="Sarangi A.N."/>
            <person name="Mukherjee M."/>
            <person name="Ghosh S."/>
            <person name="Singh D."/>
            <person name="Das A."/>
            <person name="Kant S."/>
            <person name="Prusty A."/>
            <person name="Tripathy S."/>
        </authorList>
    </citation>
    <scope>NUCLEOTIDE SEQUENCE</scope>
    <source>
        <strain evidence="2">VB521301</strain>
    </source>
</reference>
<name>A0A0C1QZ54_9CYAN</name>
<dbReference type="OrthoDB" id="513191at2"/>
<reference evidence="3" key="1">
    <citation type="journal article" date="2015" name="Genome Announc.">
        <title>Draft Genome Sequence of Tolypothrix boutellei Strain VB521301.</title>
        <authorList>
            <person name="Chandrababunaidu M.M."/>
            <person name="Singh D."/>
            <person name="Sen D."/>
            <person name="Bhan S."/>
            <person name="Das S."/>
            <person name="Gupta A."/>
            <person name="Adhikary S.P."/>
            <person name="Tripathy S."/>
        </authorList>
    </citation>
    <scope>NUCLEOTIDE SEQUENCE</scope>
    <source>
        <strain evidence="3">VB521301</strain>
    </source>
</reference>
<keyword evidence="4" id="KW-1185">Reference proteome</keyword>
<dbReference type="EMBL" id="JHEG04000001">
    <property type="protein sequence ID" value="KAF3886790.1"/>
    <property type="molecule type" value="Genomic_DNA"/>
</dbReference>
<accession>A0A0C1QZ54</accession>
<evidence type="ECO:0000313" key="2">
    <source>
        <dbReference type="EMBL" id="KAF3886790.1"/>
    </source>
</evidence>
<comment type="caution">
    <text evidence="3">The sequence shown here is derived from an EMBL/GenBank/DDBJ whole genome shotgun (WGS) entry which is preliminary data.</text>
</comment>
<proteinExistence type="predicted"/>
<organism evidence="3">
    <name type="scientific">Tolypothrix bouteillei VB521301</name>
    <dbReference type="NCBI Taxonomy" id="1479485"/>
    <lineage>
        <taxon>Bacteria</taxon>
        <taxon>Bacillati</taxon>
        <taxon>Cyanobacteriota</taxon>
        <taxon>Cyanophyceae</taxon>
        <taxon>Nostocales</taxon>
        <taxon>Tolypothrichaceae</taxon>
        <taxon>Tolypothrix</taxon>
    </lineage>
</organism>
<feature type="region of interest" description="Disordered" evidence="1">
    <location>
        <begin position="76"/>
        <end position="95"/>
    </location>
</feature>
<sequence length="175" mass="18332">MTTASDINTNASSNSVFPQLSGDVLNRIQNNISTFTDIVNQYRSGNAVTNSDLALTPVVEFVNYLNSTGRGVLGSNTVTTSSNVPGTDSPVTTSGSVVPLQSPNDVLKSLEADITSFYNTVNQNSGIGGNDRLPQSAADVFKLLQNDIIAYSSNINQLQATNSPLVGGSNTNTIV</sequence>
<dbReference type="RefSeq" id="WP_038081564.1">
    <property type="nucleotide sequence ID" value="NZ_JHEG04000001.1"/>
</dbReference>
<dbReference type="EMBL" id="JHEG02000048">
    <property type="protein sequence ID" value="KIE10774.1"/>
    <property type="molecule type" value="Genomic_DNA"/>
</dbReference>
<evidence type="ECO:0000313" key="4">
    <source>
        <dbReference type="Proteomes" id="UP000029738"/>
    </source>
</evidence>